<dbReference type="PROSITE" id="PS50110">
    <property type="entry name" value="RESPONSE_REGULATORY"/>
    <property type="match status" value="1"/>
</dbReference>
<organism evidence="4 5">
    <name type="scientific">Colocasia esculenta</name>
    <name type="common">Wild taro</name>
    <name type="synonym">Arum esculentum</name>
    <dbReference type="NCBI Taxonomy" id="4460"/>
    <lineage>
        <taxon>Eukaryota</taxon>
        <taxon>Viridiplantae</taxon>
        <taxon>Streptophyta</taxon>
        <taxon>Embryophyta</taxon>
        <taxon>Tracheophyta</taxon>
        <taxon>Spermatophyta</taxon>
        <taxon>Magnoliopsida</taxon>
        <taxon>Liliopsida</taxon>
        <taxon>Araceae</taxon>
        <taxon>Aroideae</taxon>
        <taxon>Colocasieae</taxon>
        <taxon>Colocasia</taxon>
    </lineage>
</organism>
<dbReference type="SMART" id="SM00448">
    <property type="entry name" value="REC"/>
    <property type="match status" value="1"/>
</dbReference>
<dbReference type="GO" id="GO:0000160">
    <property type="term" value="P:phosphorelay signal transduction system"/>
    <property type="evidence" value="ECO:0007669"/>
    <property type="project" value="UniProtKB-KW"/>
</dbReference>
<evidence type="ECO:0000256" key="2">
    <source>
        <dbReference type="PROSITE-ProRule" id="PRU00169"/>
    </source>
</evidence>
<dbReference type="EMBL" id="NMUH01001592">
    <property type="protein sequence ID" value="MQL93742.1"/>
    <property type="molecule type" value="Genomic_DNA"/>
</dbReference>
<proteinExistence type="predicted"/>
<keyword evidence="5" id="KW-1185">Reference proteome</keyword>
<evidence type="ECO:0000313" key="4">
    <source>
        <dbReference type="EMBL" id="MQL93742.1"/>
    </source>
</evidence>
<dbReference type="PANTHER" id="PTHR43874">
    <property type="entry name" value="TWO-COMPONENT RESPONSE REGULATOR"/>
    <property type="match status" value="1"/>
</dbReference>
<sequence length="123" mass="13000">MSAMRGSAQGGGGEVGKLHVLAVDDSSVSRKLIEKLLRGSLYRVTVVDSGKRALELLGAGKENGSSSKGSSALRDIPVVIMSSENLPNRVSRCMEEGAEDFLLKPLRPADVPRLMSIMSGSTK</sequence>
<protein>
    <recommendedName>
        <fullName evidence="3">Response regulatory domain-containing protein</fullName>
    </recommendedName>
</protein>
<reference evidence="4" key="1">
    <citation type="submission" date="2017-07" db="EMBL/GenBank/DDBJ databases">
        <title>Taro Niue Genome Assembly and Annotation.</title>
        <authorList>
            <person name="Atibalentja N."/>
            <person name="Keating K."/>
            <person name="Fields C.J."/>
        </authorList>
    </citation>
    <scope>NUCLEOTIDE SEQUENCE</scope>
    <source>
        <strain evidence="4">Niue_2</strain>
        <tissue evidence="4">Leaf</tissue>
    </source>
</reference>
<dbReference type="InterPro" id="IPR001789">
    <property type="entry name" value="Sig_transdc_resp-reg_receiver"/>
</dbReference>
<dbReference type="InterPro" id="IPR045279">
    <property type="entry name" value="ARR-like"/>
</dbReference>
<evidence type="ECO:0000313" key="5">
    <source>
        <dbReference type="Proteomes" id="UP000652761"/>
    </source>
</evidence>
<dbReference type="PANTHER" id="PTHR43874:SF106">
    <property type="entry name" value="TWO-COMPONENT RESPONSE REGULATOR ORR4"/>
    <property type="match status" value="1"/>
</dbReference>
<accession>A0A843V621</accession>
<gene>
    <name evidence="4" type="ORF">Taro_026384</name>
</gene>
<feature type="domain" description="Response regulatory" evidence="3">
    <location>
        <begin position="19"/>
        <end position="119"/>
    </location>
</feature>
<dbReference type="AlphaFoldDB" id="A0A843V621"/>
<evidence type="ECO:0000259" key="3">
    <source>
        <dbReference type="PROSITE" id="PS50110"/>
    </source>
</evidence>
<dbReference type="Proteomes" id="UP000652761">
    <property type="component" value="Unassembled WGS sequence"/>
</dbReference>
<dbReference type="OrthoDB" id="60033at2759"/>
<comment type="caution">
    <text evidence="2">Lacks conserved residue(s) required for the propagation of feature annotation.</text>
</comment>
<evidence type="ECO:0000256" key="1">
    <source>
        <dbReference type="ARBA" id="ARBA00023012"/>
    </source>
</evidence>
<dbReference type="SUPFAM" id="SSF52172">
    <property type="entry name" value="CheY-like"/>
    <property type="match status" value="1"/>
</dbReference>
<dbReference type="GO" id="GO:0009736">
    <property type="term" value="P:cytokinin-activated signaling pathway"/>
    <property type="evidence" value="ECO:0007669"/>
    <property type="project" value="InterPro"/>
</dbReference>
<name>A0A843V621_COLES</name>
<dbReference type="Gene3D" id="3.40.50.2300">
    <property type="match status" value="2"/>
</dbReference>
<keyword evidence="1" id="KW-0902">Two-component regulatory system</keyword>
<comment type="caution">
    <text evidence="4">The sequence shown here is derived from an EMBL/GenBank/DDBJ whole genome shotgun (WGS) entry which is preliminary data.</text>
</comment>
<dbReference type="InterPro" id="IPR011006">
    <property type="entry name" value="CheY-like_superfamily"/>
</dbReference>